<gene>
    <name evidence="7" type="ORF">MYP_521</name>
</gene>
<comment type="caution">
    <text evidence="7">The sequence shown here is derived from an EMBL/GenBank/DDBJ whole genome shotgun (WGS) entry which is preliminary data.</text>
</comment>
<comment type="subcellular location">
    <subcellularLocation>
        <location evidence="1">Membrane</location>
        <topology evidence="1">Multi-pass membrane protein</topology>
    </subcellularLocation>
</comment>
<dbReference type="AlphaFoldDB" id="A0A098L8X1"/>
<feature type="transmembrane region" description="Helical" evidence="6">
    <location>
        <begin position="47"/>
        <end position="63"/>
    </location>
</feature>
<name>A0A098L8X1_9BACT</name>
<evidence type="ECO:0000256" key="3">
    <source>
        <dbReference type="ARBA" id="ARBA00022692"/>
    </source>
</evidence>
<organism evidence="7 8">
    <name type="scientific">Sporocytophaga myxococcoides</name>
    <dbReference type="NCBI Taxonomy" id="153721"/>
    <lineage>
        <taxon>Bacteria</taxon>
        <taxon>Pseudomonadati</taxon>
        <taxon>Bacteroidota</taxon>
        <taxon>Cytophagia</taxon>
        <taxon>Cytophagales</taxon>
        <taxon>Cytophagaceae</taxon>
        <taxon>Sporocytophaga</taxon>
    </lineage>
</organism>
<dbReference type="PANTHER" id="PTHR43461:SF1">
    <property type="entry name" value="TRANSMEMBRANE PROTEIN 256"/>
    <property type="match status" value="1"/>
</dbReference>
<dbReference type="Proteomes" id="UP000030185">
    <property type="component" value="Unassembled WGS sequence"/>
</dbReference>
<evidence type="ECO:0000256" key="1">
    <source>
        <dbReference type="ARBA" id="ARBA00004141"/>
    </source>
</evidence>
<keyword evidence="8" id="KW-1185">Reference proteome</keyword>
<evidence type="ECO:0000313" key="7">
    <source>
        <dbReference type="EMBL" id="GAL83295.1"/>
    </source>
</evidence>
<dbReference type="PANTHER" id="PTHR43461">
    <property type="entry name" value="TRANSMEMBRANE PROTEIN 256"/>
    <property type="match status" value="1"/>
</dbReference>
<keyword evidence="4 6" id="KW-1133">Transmembrane helix</keyword>
<dbReference type="RefSeq" id="WP_045457942.1">
    <property type="nucleotide sequence ID" value="NZ_BBLT01000001.1"/>
</dbReference>
<evidence type="ECO:0000313" key="8">
    <source>
        <dbReference type="Proteomes" id="UP000030185"/>
    </source>
</evidence>
<dbReference type="EMBL" id="BBLT01000001">
    <property type="protein sequence ID" value="GAL83295.1"/>
    <property type="molecule type" value="Genomic_DNA"/>
</dbReference>
<keyword evidence="5 6" id="KW-0472">Membrane</keyword>
<dbReference type="STRING" id="153721.MYP_521"/>
<keyword evidence="3 6" id="KW-0812">Transmembrane</keyword>
<dbReference type="GO" id="GO:0005886">
    <property type="term" value="C:plasma membrane"/>
    <property type="evidence" value="ECO:0007669"/>
    <property type="project" value="TreeGrafter"/>
</dbReference>
<dbReference type="eggNOG" id="COG2363">
    <property type="taxonomic scope" value="Bacteria"/>
</dbReference>
<evidence type="ECO:0000256" key="4">
    <source>
        <dbReference type="ARBA" id="ARBA00022989"/>
    </source>
</evidence>
<feature type="transmembrane region" description="Helical" evidence="6">
    <location>
        <begin position="75"/>
        <end position="96"/>
    </location>
</feature>
<feature type="transmembrane region" description="Helical" evidence="6">
    <location>
        <begin position="102"/>
        <end position="122"/>
    </location>
</feature>
<dbReference type="OrthoDB" id="9802121at2"/>
<dbReference type="InterPro" id="IPR006696">
    <property type="entry name" value="DUF423"/>
</dbReference>
<sequence>MHKLFLTLGSISGALSVMIGAFGAHKLKDYLLKVGRADVFETAVKYQFYHTFALLFIGLVLLIKGDIKTLNYSGYCFITGIIIFSGSLYVLCLTNVSKWGAITPIGGLFLIAGWIFALISILRNL</sequence>
<protein>
    <submittedName>
        <fullName evidence="7">Membrane protein</fullName>
    </submittedName>
</protein>
<evidence type="ECO:0000256" key="5">
    <source>
        <dbReference type="ARBA" id="ARBA00023136"/>
    </source>
</evidence>
<dbReference type="Pfam" id="PF04241">
    <property type="entry name" value="DUF423"/>
    <property type="match status" value="1"/>
</dbReference>
<evidence type="ECO:0000256" key="2">
    <source>
        <dbReference type="ARBA" id="ARBA00009694"/>
    </source>
</evidence>
<comment type="similarity">
    <text evidence="2">Belongs to the UPF0382 family.</text>
</comment>
<proteinExistence type="inferred from homology"/>
<evidence type="ECO:0000256" key="6">
    <source>
        <dbReference type="SAM" id="Phobius"/>
    </source>
</evidence>
<reference evidence="7 8" key="1">
    <citation type="submission" date="2014-09" db="EMBL/GenBank/DDBJ databases">
        <title>Sporocytophaga myxococcoides PG-01 genome sequencing.</title>
        <authorList>
            <person name="Liu L."/>
            <person name="Gao P.J."/>
            <person name="Chen G.J."/>
            <person name="Wang L.S."/>
        </authorList>
    </citation>
    <scope>NUCLEOTIDE SEQUENCE [LARGE SCALE GENOMIC DNA]</scope>
    <source>
        <strain evidence="7 8">PG-01</strain>
    </source>
</reference>
<accession>A0A098L8X1</accession>